<dbReference type="RefSeq" id="WP_378586920.1">
    <property type="nucleotide sequence ID" value="NZ_JBHSKD010000004.1"/>
</dbReference>
<proteinExistence type="predicted"/>
<dbReference type="InterPro" id="IPR018511">
    <property type="entry name" value="Hemolysin-typ_Ca-bd_CS"/>
</dbReference>
<dbReference type="InterPro" id="IPR050557">
    <property type="entry name" value="RTX_toxin/Mannuronan_C5-epim"/>
</dbReference>
<feature type="chain" id="PRO_5046753015" description="Calcium-binding protein" evidence="3">
    <location>
        <begin position="34"/>
        <end position="455"/>
    </location>
</feature>
<feature type="signal peptide" evidence="3">
    <location>
        <begin position="1"/>
        <end position="33"/>
    </location>
</feature>
<organism evidence="4 5">
    <name type="scientific">Nocardioides taihuensis</name>
    <dbReference type="NCBI Taxonomy" id="1835606"/>
    <lineage>
        <taxon>Bacteria</taxon>
        <taxon>Bacillati</taxon>
        <taxon>Actinomycetota</taxon>
        <taxon>Actinomycetes</taxon>
        <taxon>Propionibacteriales</taxon>
        <taxon>Nocardioidaceae</taxon>
        <taxon>Nocardioides</taxon>
    </lineage>
</organism>
<dbReference type="InterPro" id="IPR011049">
    <property type="entry name" value="Serralysin-like_metalloprot_C"/>
</dbReference>
<evidence type="ECO:0000313" key="5">
    <source>
        <dbReference type="Proteomes" id="UP001596087"/>
    </source>
</evidence>
<keyword evidence="5" id="KW-1185">Reference proteome</keyword>
<sequence>MDVGGQLVVRRFVVVGVVVPALSVLAAAGPAPAAPDAAGRTCRGVAATVVGTPGDDVLTGTRGADVVVGLRGDDTLVGLAGDDVLCGGGGADDLAGGHGADRLYGGRDAHEERRRRTFVAGDLLEGGPGDDHLSTGLQPREEGVWVRRSNTISFRHSAGAVTVDLRARTAVGEGSDVVVRGPSLEVVGSAHDDVLQGSRADEVLDGLRGDDHTRGGGGADVVLDYHGDDELDGGAGNDMVISTTGVDTVAGGDGHDFLIAWSHITTTLLGGAGSDYLSRPITPGETGVIDGGPGENQLELTPQLWFADAPSATLDAAAGTSVVTAGDKTQTTTFTGITAFTLWDGPWTFAGSEGDDFVQVLWGRLQAQGLGGDDYLLGGERNDVLDGGDGTDTAWGGEGHNTCLATEAGSCSGYPWDGTTTRARIVTGDHPQQPDAASPHRLVQRWLSQGARLTR</sequence>
<dbReference type="Proteomes" id="UP001596087">
    <property type="component" value="Unassembled WGS sequence"/>
</dbReference>
<dbReference type="Pfam" id="PF00353">
    <property type="entry name" value="HemolysinCabind"/>
    <property type="match status" value="5"/>
</dbReference>
<evidence type="ECO:0000256" key="2">
    <source>
        <dbReference type="ARBA" id="ARBA00022525"/>
    </source>
</evidence>
<evidence type="ECO:0000256" key="3">
    <source>
        <dbReference type="SAM" id="SignalP"/>
    </source>
</evidence>
<evidence type="ECO:0008006" key="6">
    <source>
        <dbReference type="Google" id="ProtNLM"/>
    </source>
</evidence>
<accession>A0ABW0BEN7</accession>
<keyword evidence="3" id="KW-0732">Signal</keyword>
<gene>
    <name evidence="4" type="ORF">ACFPGP_03450</name>
</gene>
<name>A0ABW0BEN7_9ACTN</name>
<reference evidence="5" key="1">
    <citation type="journal article" date="2019" name="Int. J. Syst. Evol. Microbiol.">
        <title>The Global Catalogue of Microorganisms (GCM) 10K type strain sequencing project: providing services to taxonomists for standard genome sequencing and annotation.</title>
        <authorList>
            <consortium name="The Broad Institute Genomics Platform"/>
            <consortium name="The Broad Institute Genome Sequencing Center for Infectious Disease"/>
            <person name="Wu L."/>
            <person name="Ma J."/>
        </authorList>
    </citation>
    <scope>NUCLEOTIDE SEQUENCE [LARGE SCALE GENOMIC DNA]</scope>
    <source>
        <strain evidence="5">DFY41</strain>
    </source>
</reference>
<keyword evidence="2" id="KW-0964">Secreted</keyword>
<dbReference type="InterPro" id="IPR001343">
    <property type="entry name" value="Hemolysn_Ca-bd"/>
</dbReference>
<dbReference type="PANTHER" id="PTHR38340">
    <property type="entry name" value="S-LAYER PROTEIN"/>
    <property type="match status" value="1"/>
</dbReference>
<dbReference type="Gene3D" id="2.150.10.10">
    <property type="entry name" value="Serralysin-like metalloprotease, C-terminal"/>
    <property type="match status" value="3"/>
</dbReference>
<dbReference type="SUPFAM" id="SSF51120">
    <property type="entry name" value="beta-Roll"/>
    <property type="match status" value="2"/>
</dbReference>
<dbReference type="PROSITE" id="PS00330">
    <property type="entry name" value="HEMOLYSIN_CALCIUM"/>
    <property type="match status" value="2"/>
</dbReference>
<dbReference type="PRINTS" id="PR00313">
    <property type="entry name" value="CABNDNGRPT"/>
</dbReference>
<protein>
    <recommendedName>
        <fullName evidence="6">Calcium-binding protein</fullName>
    </recommendedName>
</protein>
<dbReference type="EMBL" id="JBHSKD010000004">
    <property type="protein sequence ID" value="MFC5175713.1"/>
    <property type="molecule type" value="Genomic_DNA"/>
</dbReference>
<dbReference type="PANTHER" id="PTHR38340:SF1">
    <property type="entry name" value="S-LAYER PROTEIN"/>
    <property type="match status" value="1"/>
</dbReference>
<comment type="caution">
    <text evidence="4">The sequence shown here is derived from an EMBL/GenBank/DDBJ whole genome shotgun (WGS) entry which is preliminary data.</text>
</comment>
<comment type="subcellular location">
    <subcellularLocation>
        <location evidence="1">Secreted</location>
    </subcellularLocation>
</comment>
<evidence type="ECO:0000313" key="4">
    <source>
        <dbReference type="EMBL" id="MFC5175713.1"/>
    </source>
</evidence>
<evidence type="ECO:0000256" key="1">
    <source>
        <dbReference type="ARBA" id="ARBA00004613"/>
    </source>
</evidence>